<dbReference type="GeneID" id="9839333"/>
<organism evidence="2 3">
    <name type="scientific">Caenorhabditis remanei</name>
    <name type="common">Caenorhabditis vulgaris</name>
    <dbReference type="NCBI Taxonomy" id="31234"/>
    <lineage>
        <taxon>Eukaryota</taxon>
        <taxon>Metazoa</taxon>
        <taxon>Ecdysozoa</taxon>
        <taxon>Nematoda</taxon>
        <taxon>Chromadorea</taxon>
        <taxon>Rhabditida</taxon>
        <taxon>Rhabditina</taxon>
        <taxon>Rhabditomorpha</taxon>
        <taxon>Rhabditoidea</taxon>
        <taxon>Rhabditidae</taxon>
        <taxon>Peloderinae</taxon>
        <taxon>Caenorhabditis</taxon>
    </lineage>
</organism>
<feature type="transmembrane region" description="Helical" evidence="1">
    <location>
        <begin position="75"/>
        <end position="99"/>
    </location>
</feature>
<dbReference type="EMBL" id="WUAV01000005">
    <property type="protein sequence ID" value="KAF1752933.1"/>
    <property type="molecule type" value="Genomic_DNA"/>
</dbReference>
<dbReference type="RefSeq" id="XP_003115429.2">
    <property type="nucleotide sequence ID" value="XM_003115381.2"/>
</dbReference>
<dbReference type="PANTHER" id="PTHR10664">
    <property type="entry name" value="SERPENTINE RECEPTOR-C.ELEGANS"/>
    <property type="match status" value="1"/>
</dbReference>
<dbReference type="CTD" id="9839333"/>
<name>A0A6A5GE29_CAERE</name>
<dbReference type="Proteomes" id="UP000483820">
    <property type="component" value="Chromosome V"/>
</dbReference>
<comment type="caution">
    <text evidence="2">The sequence shown here is derived from an EMBL/GenBank/DDBJ whole genome shotgun (WGS) entry which is preliminary data.</text>
</comment>
<evidence type="ECO:0000313" key="2">
    <source>
        <dbReference type="EMBL" id="KAF1752933.1"/>
    </source>
</evidence>
<proteinExistence type="predicted"/>
<keyword evidence="1" id="KW-0812">Transmembrane</keyword>
<keyword evidence="1" id="KW-1133">Transmembrane helix</keyword>
<evidence type="ECO:0000313" key="3">
    <source>
        <dbReference type="Proteomes" id="UP000483820"/>
    </source>
</evidence>
<dbReference type="AlphaFoldDB" id="A0A6A5GE29"/>
<gene>
    <name evidence="2" type="ORF">GCK72_019488</name>
</gene>
<protein>
    <submittedName>
        <fullName evidence="2">Uncharacterized protein</fullName>
    </submittedName>
</protein>
<dbReference type="PANTHER" id="PTHR10664:SF20">
    <property type="entry name" value="SERPENTINE RECEPTOR, CLASS BC (CLASS B-LIKE)"/>
    <property type="match status" value="1"/>
</dbReference>
<feature type="transmembrane region" description="Helical" evidence="1">
    <location>
        <begin position="119"/>
        <end position="136"/>
    </location>
</feature>
<dbReference type="KEGG" id="crq:GCK72_019488"/>
<accession>A0A6A5GE29</accession>
<keyword evidence="1" id="KW-0472">Membrane</keyword>
<reference evidence="2 3" key="1">
    <citation type="submission" date="2019-12" db="EMBL/GenBank/DDBJ databases">
        <title>Chromosome-level assembly of the Caenorhabditis remanei genome.</title>
        <authorList>
            <person name="Teterina A.A."/>
            <person name="Willis J.H."/>
            <person name="Phillips P.C."/>
        </authorList>
    </citation>
    <scope>NUCLEOTIDE SEQUENCE [LARGE SCALE GENOMIC DNA]</scope>
    <source>
        <strain evidence="2 3">PX506</strain>
        <tissue evidence="2">Whole organism</tissue>
    </source>
</reference>
<dbReference type="Pfam" id="PF10316">
    <property type="entry name" value="7TM_GPCR_Srbc"/>
    <property type="match status" value="1"/>
</dbReference>
<dbReference type="InterPro" id="IPR019420">
    <property type="entry name" value="7TM_GPCR_serpentine_rcpt_Srbc"/>
</dbReference>
<sequence length="190" mass="21331">MRAILVIVISFDRTLAVYFPITYHNFRRRLPNSYLSFIPLSWPIVNNIVLWIICQFEVNIPAGCVIFTCQMNRCYINYALSFEVVSHAIIAISSLFLAIKLFIWNHCVSGSKSKDLERANYFALIDTIIIIIFDILPAGVTVKFANIAAEFGSLILVCKMGGYALEGYLVRGALKRSNDIVSVTNGSSCF</sequence>
<evidence type="ECO:0000256" key="1">
    <source>
        <dbReference type="SAM" id="Phobius"/>
    </source>
</evidence>